<dbReference type="PROSITE" id="PS51257">
    <property type="entry name" value="PROKAR_LIPOPROTEIN"/>
    <property type="match status" value="1"/>
</dbReference>
<evidence type="ECO:0000313" key="3">
    <source>
        <dbReference type="Proteomes" id="UP000501602"/>
    </source>
</evidence>
<dbReference type="SUPFAM" id="SSF48695">
    <property type="entry name" value="Multiheme cytochromes"/>
    <property type="match status" value="1"/>
</dbReference>
<dbReference type="RefSeq" id="WP_168659542.1">
    <property type="nucleotide sequence ID" value="NZ_CP051180.1"/>
</dbReference>
<dbReference type="KEGG" id="fes:HER31_04865"/>
<dbReference type="AlphaFoldDB" id="A0A6H1UER0"/>
<dbReference type="InterPro" id="IPR036280">
    <property type="entry name" value="Multihaem_cyt_sf"/>
</dbReference>
<reference evidence="2 3" key="1">
    <citation type="submission" date="2020-04" db="EMBL/GenBank/DDBJ databases">
        <title>Ferrimonas sp. S7 isolated from sea water.</title>
        <authorList>
            <person name="Bae S.S."/>
            <person name="Baek K."/>
        </authorList>
    </citation>
    <scope>NUCLEOTIDE SEQUENCE [LARGE SCALE GENOMIC DNA]</scope>
    <source>
        <strain evidence="2 3">S7</strain>
    </source>
</reference>
<protein>
    <submittedName>
        <fullName evidence="2">Uncharacterized protein</fullName>
    </submittedName>
</protein>
<proteinExistence type="predicted"/>
<evidence type="ECO:0000256" key="1">
    <source>
        <dbReference type="SAM" id="SignalP"/>
    </source>
</evidence>
<dbReference type="EMBL" id="CP051180">
    <property type="protein sequence ID" value="QIZ76282.1"/>
    <property type="molecule type" value="Genomic_DNA"/>
</dbReference>
<sequence length="649" mass="72015">MMIKKLPIAAALSSLLALSGCGSDSDSNSSPAPATPVDDNGKLHSALEVAVTPKSSLEGTINVYLGRWYPCSDLHREMCTDDAPEVLPLLGLNGEYAKGNADGSYNKKYNRTTVAPAPGADDYTMQIDAADLKSFAAESVRNDIFVAGHYSALDVLLYVASIRDDFEVTLGDFNEEMNTFEFTTSFDANNDGDFDDADDYKDSKNWYAAMLYSGGDAKKSNGIPALEPLYERMDELWVKDSMHLRFQPESDVMVERREQSLKAEVERFNANGGKVVLPELRVLFEGDSSYQVVAQNIEVKPYNLRPDVFQQDVITVLDVVLTAHDEYGVKFGVNFWPTIATNSDVGAYAVTSIDDNRAHGFYGWILYRGEDFTSKDFNFYKPNLEWPLATDLQTNASFASACEFLRDDNGALDDAAAQLCIDEWFNMFGGRNTHRMADTVPMVMPHEYVQFEWFSNMENAWEMAHRNYVPSDSKLIADIDDAIAPLDNTHFGWEIADCGLCHSIDNIHLNGDSPILPSSAEPYFCASCHGSNGAPEGHGEEARCFWCHSNDKLMANHGEASQPMYFDDVECSGTTKAKGINIDGLVGPCADAVKQTSPSWHREIKDIADNSSAYIELELDKRITYGNSDWRTSESFPDPLSCMTCHPNK</sequence>
<keyword evidence="1" id="KW-0732">Signal</keyword>
<organism evidence="2 3">
    <name type="scientific">Ferrimonas lipolytica</name>
    <dbReference type="NCBI Taxonomy" id="2724191"/>
    <lineage>
        <taxon>Bacteria</taxon>
        <taxon>Pseudomonadati</taxon>
        <taxon>Pseudomonadota</taxon>
        <taxon>Gammaproteobacteria</taxon>
        <taxon>Alteromonadales</taxon>
        <taxon>Ferrimonadaceae</taxon>
        <taxon>Ferrimonas</taxon>
    </lineage>
</organism>
<feature type="chain" id="PRO_5026313871" evidence="1">
    <location>
        <begin position="20"/>
        <end position="649"/>
    </location>
</feature>
<evidence type="ECO:0000313" key="2">
    <source>
        <dbReference type="EMBL" id="QIZ76282.1"/>
    </source>
</evidence>
<feature type="signal peptide" evidence="1">
    <location>
        <begin position="1"/>
        <end position="19"/>
    </location>
</feature>
<name>A0A6H1UER0_9GAMM</name>
<accession>A0A6H1UER0</accession>
<dbReference type="Proteomes" id="UP000501602">
    <property type="component" value="Chromosome"/>
</dbReference>
<keyword evidence="3" id="KW-1185">Reference proteome</keyword>
<gene>
    <name evidence="2" type="ORF">HER31_04865</name>
</gene>